<dbReference type="GO" id="GO:0045490">
    <property type="term" value="P:pectin catabolic process"/>
    <property type="evidence" value="ECO:0007669"/>
    <property type="project" value="UniProtKB-UniRule"/>
</dbReference>
<comment type="similarity">
    <text evidence="1">Belongs to the pectinesterase family.</text>
</comment>
<dbReference type="RefSeq" id="WP_090997158.1">
    <property type="nucleotide sequence ID" value="NZ_FOPP01000012.1"/>
</dbReference>
<evidence type="ECO:0000256" key="5">
    <source>
        <dbReference type="RuleBase" id="RU000589"/>
    </source>
</evidence>
<dbReference type="InterPro" id="IPR011050">
    <property type="entry name" value="Pectin_lyase_fold/virulence"/>
</dbReference>
<reference evidence="7 8" key="1">
    <citation type="submission" date="2016-10" db="EMBL/GenBank/DDBJ databases">
        <authorList>
            <person name="de Groot N.N."/>
        </authorList>
    </citation>
    <scope>NUCLEOTIDE SEQUENCE [LARGE SCALE GENOMIC DNA]</scope>
    <source>
        <strain evidence="7 8">DSM 18684</strain>
    </source>
</reference>
<protein>
    <recommendedName>
        <fullName evidence="5">Pectinesterase</fullName>
        <ecNumber evidence="5">3.1.1.11</ecNumber>
    </recommendedName>
</protein>
<sequence length="320" mass="35923">MKKIKLLLVLNCLMVSFVFASSPTVYDIIVAADGSGNYKTVQEAINAVPDYRKVTTTIFIKNGVYKEKLNIATSKQFIKMIGENVAHTILTYDDWAQKKNSFGEEKGTSGSSSVYIYGNSFTAENITFQNTAGPVGQAVALFVAGDKARFINCRMLGFQDTLYTYGYASRQYYYQCYIEGTVDFIFGSSTAVFDKCEIFCKKAGYITASSSPDSSKYGYVFINSKITGDATDNSFYLGRPWRPYAKSVFINCYLGKMIKPEGWNNWGKETNEKTAYYAEYNSQGPGANAKARVKWSHQLDEITVKAYTMEEIFNGWNPKE</sequence>
<dbReference type="EC" id="3.1.1.11" evidence="5"/>
<keyword evidence="3 5" id="KW-0063">Aspartyl esterase</keyword>
<dbReference type="GO" id="GO:0042545">
    <property type="term" value="P:cell wall modification"/>
    <property type="evidence" value="ECO:0007669"/>
    <property type="project" value="UniProtKB-UniRule"/>
</dbReference>
<evidence type="ECO:0000313" key="8">
    <source>
        <dbReference type="Proteomes" id="UP000199666"/>
    </source>
</evidence>
<dbReference type="EMBL" id="FOPP01000012">
    <property type="protein sequence ID" value="SFH42939.1"/>
    <property type="molecule type" value="Genomic_DNA"/>
</dbReference>
<feature type="signal peptide" evidence="5">
    <location>
        <begin position="1"/>
        <end position="20"/>
    </location>
</feature>
<dbReference type="PROSITE" id="PS00503">
    <property type="entry name" value="PECTINESTERASE_2"/>
    <property type="match status" value="1"/>
</dbReference>
<keyword evidence="5" id="KW-0732">Signal</keyword>
<dbReference type="InterPro" id="IPR012334">
    <property type="entry name" value="Pectin_lyas_fold"/>
</dbReference>
<evidence type="ECO:0000256" key="3">
    <source>
        <dbReference type="ARBA" id="ARBA00023085"/>
    </source>
</evidence>
<comment type="catalytic activity">
    <reaction evidence="5">
        <text>[(1-&gt;4)-alpha-D-galacturonosyl methyl ester](n) + n H2O = [(1-&gt;4)-alpha-D-galacturonosyl](n) + n methanol + n H(+)</text>
        <dbReference type="Rhea" id="RHEA:22380"/>
        <dbReference type="Rhea" id="RHEA-COMP:14570"/>
        <dbReference type="Rhea" id="RHEA-COMP:14573"/>
        <dbReference type="ChEBI" id="CHEBI:15377"/>
        <dbReference type="ChEBI" id="CHEBI:15378"/>
        <dbReference type="ChEBI" id="CHEBI:17790"/>
        <dbReference type="ChEBI" id="CHEBI:140522"/>
        <dbReference type="ChEBI" id="CHEBI:140523"/>
        <dbReference type="EC" id="3.1.1.11"/>
    </reaction>
</comment>
<keyword evidence="8" id="KW-1185">Reference proteome</keyword>
<keyword evidence="2 5" id="KW-0378">Hydrolase</keyword>
<dbReference type="InterPro" id="IPR033131">
    <property type="entry name" value="Pectinesterase_Asp_AS"/>
</dbReference>
<gene>
    <name evidence="7" type="ORF">SAMN04489864_11226</name>
</gene>
<dbReference type="GO" id="GO:0030599">
    <property type="term" value="F:pectinesterase activity"/>
    <property type="evidence" value="ECO:0007669"/>
    <property type="project" value="UniProtKB-UniRule"/>
</dbReference>
<dbReference type="GO" id="GO:0009279">
    <property type="term" value="C:cell outer membrane"/>
    <property type="evidence" value="ECO:0007669"/>
    <property type="project" value="TreeGrafter"/>
</dbReference>
<feature type="domain" description="Pectinesterase catalytic" evidence="6">
    <location>
        <begin position="27"/>
        <end position="312"/>
    </location>
</feature>
<comment type="pathway">
    <text evidence="5">Glycan metabolism; pectin degradation; 2-dehydro-3-deoxy-D-gluconate from pectin: step 1/5.</text>
</comment>
<dbReference type="FunFam" id="2.160.20.10:FF:000052">
    <property type="entry name" value="Pectinesterase"/>
    <property type="match status" value="1"/>
</dbReference>
<proteinExistence type="inferred from homology"/>
<dbReference type="Gene3D" id="2.160.20.10">
    <property type="entry name" value="Single-stranded right-handed beta-helix, Pectin lyase-like"/>
    <property type="match status" value="1"/>
</dbReference>
<evidence type="ECO:0000313" key="7">
    <source>
        <dbReference type="EMBL" id="SFH42939.1"/>
    </source>
</evidence>
<organism evidence="7 8">
    <name type="scientific">Pedobacter insulae</name>
    <dbReference type="NCBI Taxonomy" id="414048"/>
    <lineage>
        <taxon>Bacteria</taxon>
        <taxon>Pseudomonadati</taxon>
        <taxon>Bacteroidota</taxon>
        <taxon>Sphingobacteriia</taxon>
        <taxon>Sphingobacteriales</taxon>
        <taxon>Sphingobacteriaceae</taxon>
        <taxon>Pedobacter</taxon>
    </lineage>
</organism>
<dbReference type="InterPro" id="IPR000070">
    <property type="entry name" value="Pectinesterase_cat"/>
</dbReference>
<evidence type="ECO:0000256" key="4">
    <source>
        <dbReference type="PROSITE-ProRule" id="PRU10040"/>
    </source>
</evidence>
<dbReference type="PANTHER" id="PTHR31321">
    <property type="entry name" value="ACYL-COA THIOESTER HYDROLASE YBHC-RELATED"/>
    <property type="match status" value="1"/>
</dbReference>
<dbReference type="OrthoDB" id="9804686at2"/>
<dbReference type="AlphaFoldDB" id="A0A1I2ZZM3"/>
<dbReference type="PANTHER" id="PTHR31321:SF57">
    <property type="entry name" value="PECTINESTERASE 53-RELATED"/>
    <property type="match status" value="1"/>
</dbReference>
<dbReference type="UniPathway" id="UPA00545">
    <property type="reaction ID" value="UER00823"/>
</dbReference>
<name>A0A1I2ZZM3_9SPHI</name>
<evidence type="ECO:0000256" key="2">
    <source>
        <dbReference type="ARBA" id="ARBA00022801"/>
    </source>
</evidence>
<evidence type="ECO:0000259" key="6">
    <source>
        <dbReference type="Pfam" id="PF01095"/>
    </source>
</evidence>
<dbReference type="Proteomes" id="UP000199666">
    <property type="component" value="Unassembled WGS sequence"/>
</dbReference>
<dbReference type="Pfam" id="PF01095">
    <property type="entry name" value="Pectinesterase"/>
    <property type="match status" value="1"/>
</dbReference>
<feature type="active site" evidence="4">
    <location>
        <position position="183"/>
    </location>
</feature>
<dbReference type="SUPFAM" id="SSF51126">
    <property type="entry name" value="Pectin lyase-like"/>
    <property type="match status" value="1"/>
</dbReference>
<dbReference type="STRING" id="414048.SAMN04489864_11226"/>
<feature type="chain" id="PRO_5011331786" description="Pectinesterase" evidence="5">
    <location>
        <begin position="21"/>
        <end position="320"/>
    </location>
</feature>
<accession>A0A1I2ZZM3</accession>
<evidence type="ECO:0000256" key="1">
    <source>
        <dbReference type="ARBA" id="ARBA00008891"/>
    </source>
</evidence>